<sequence>MGGGDHLLFGDSHEQASAGIQLLLTCEPPDHWRSKLSMDTCDSGVVTKYVVVLLGRNRISDGERRELIETGGCW</sequence>
<accession>A0A4C1TD07</accession>
<gene>
    <name evidence="1" type="ORF">EVAR_6016_1</name>
</gene>
<name>A0A4C1TD07_EUMVA</name>
<dbReference type="EMBL" id="BGZK01000045">
    <property type="protein sequence ID" value="GBP11191.1"/>
    <property type="molecule type" value="Genomic_DNA"/>
</dbReference>
<keyword evidence="2" id="KW-1185">Reference proteome</keyword>
<reference evidence="1 2" key="1">
    <citation type="journal article" date="2019" name="Commun. Biol.">
        <title>The bagworm genome reveals a unique fibroin gene that provides high tensile strength.</title>
        <authorList>
            <person name="Kono N."/>
            <person name="Nakamura H."/>
            <person name="Ohtoshi R."/>
            <person name="Tomita M."/>
            <person name="Numata K."/>
            <person name="Arakawa K."/>
        </authorList>
    </citation>
    <scope>NUCLEOTIDE SEQUENCE [LARGE SCALE GENOMIC DNA]</scope>
</reference>
<evidence type="ECO:0000313" key="1">
    <source>
        <dbReference type="EMBL" id="GBP11191.1"/>
    </source>
</evidence>
<organism evidence="1 2">
    <name type="scientific">Eumeta variegata</name>
    <name type="common">Bagworm moth</name>
    <name type="synonym">Eumeta japonica</name>
    <dbReference type="NCBI Taxonomy" id="151549"/>
    <lineage>
        <taxon>Eukaryota</taxon>
        <taxon>Metazoa</taxon>
        <taxon>Ecdysozoa</taxon>
        <taxon>Arthropoda</taxon>
        <taxon>Hexapoda</taxon>
        <taxon>Insecta</taxon>
        <taxon>Pterygota</taxon>
        <taxon>Neoptera</taxon>
        <taxon>Endopterygota</taxon>
        <taxon>Lepidoptera</taxon>
        <taxon>Glossata</taxon>
        <taxon>Ditrysia</taxon>
        <taxon>Tineoidea</taxon>
        <taxon>Psychidae</taxon>
        <taxon>Oiketicinae</taxon>
        <taxon>Eumeta</taxon>
    </lineage>
</organism>
<proteinExistence type="predicted"/>
<dbReference type="Proteomes" id="UP000299102">
    <property type="component" value="Unassembled WGS sequence"/>
</dbReference>
<protein>
    <submittedName>
        <fullName evidence="1">Uncharacterized protein</fullName>
    </submittedName>
</protein>
<evidence type="ECO:0000313" key="2">
    <source>
        <dbReference type="Proteomes" id="UP000299102"/>
    </source>
</evidence>
<comment type="caution">
    <text evidence="1">The sequence shown here is derived from an EMBL/GenBank/DDBJ whole genome shotgun (WGS) entry which is preliminary data.</text>
</comment>
<dbReference type="AlphaFoldDB" id="A0A4C1TD07"/>